<dbReference type="InterPro" id="IPR038232">
    <property type="entry name" value="PknH-like_Extracell_sf"/>
</dbReference>
<proteinExistence type="predicted"/>
<organism evidence="15 16">
    <name type="scientific">Mycolicibacterium peregrinum</name>
    <name type="common">Mycobacterium peregrinum</name>
    <dbReference type="NCBI Taxonomy" id="43304"/>
    <lineage>
        <taxon>Bacteria</taxon>
        <taxon>Bacillati</taxon>
        <taxon>Actinomycetota</taxon>
        <taxon>Actinomycetes</taxon>
        <taxon>Mycobacteriales</taxon>
        <taxon>Mycobacteriaceae</taxon>
        <taxon>Mycolicibacterium</taxon>
    </lineage>
</organism>
<dbReference type="PROSITE" id="PS50011">
    <property type="entry name" value="PROTEIN_KINASE_DOM"/>
    <property type="match status" value="1"/>
</dbReference>
<dbReference type="InterPro" id="IPR008271">
    <property type="entry name" value="Ser/Thr_kinase_AS"/>
</dbReference>
<dbReference type="Gene3D" id="3.30.200.20">
    <property type="entry name" value="Phosphorylase Kinase, domain 1"/>
    <property type="match status" value="1"/>
</dbReference>
<comment type="catalytic activity">
    <reaction evidence="13">
        <text>L-seryl-[protein] + ATP = O-phospho-L-seryl-[protein] + ADP + H(+)</text>
        <dbReference type="Rhea" id="RHEA:17989"/>
        <dbReference type="Rhea" id="RHEA-COMP:9863"/>
        <dbReference type="Rhea" id="RHEA-COMP:11604"/>
        <dbReference type="ChEBI" id="CHEBI:15378"/>
        <dbReference type="ChEBI" id="CHEBI:29999"/>
        <dbReference type="ChEBI" id="CHEBI:30616"/>
        <dbReference type="ChEBI" id="CHEBI:83421"/>
        <dbReference type="ChEBI" id="CHEBI:456216"/>
        <dbReference type="EC" id="2.7.11.1"/>
    </reaction>
</comment>
<evidence type="ECO:0000313" key="16">
    <source>
        <dbReference type="Proteomes" id="UP000297792"/>
    </source>
</evidence>
<gene>
    <name evidence="15" type="ORF">EJD98_00010</name>
</gene>
<dbReference type="PANTHER" id="PTHR43289:SF6">
    <property type="entry name" value="SERINE_THREONINE-PROTEIN KINASE NEKL-3"/>
    <property type="match status" value="1"/>
</dbReference>
<dbReference type="Gene3D" id="3.40.1000.70">
    <property type="entry name" value="PknH-like extracellular domain"/>
    <property type="match status" value="1"/>
</dbReference>
<keyword evidence="16" id="KW-1185">Reference proteome</keyword>
<dbReference type="Proteomes" id="UP000297792">
    <property type="component" value="Unassembled WGS sequence"/>
</dbReference>
<keyword evidence="3" id="KW-1003">Cell membrane</keyword>
<evidence type="ECO:0000256" key="8">
    <source>
        <dbReference type="ARBA" id="ARBA00022777"/>
    </source>
</evidence>
<keyword evidence="7" id="KW-0547">Nucleotide-binding</keyword>
<keyword evidence="9" id="KW-0067">ATP-binding</keyword>
<dbReference type="GO" id="GO:0005886">
    <property type="term" value="C:plasma membrane"/>
    <property type="evidence" value="ECO:0007669"/>
    <property type="project" value="UniProtKB-SubCell"/>
</dbReference>
<dbReference type="InterPro" id="IPR026954">
    <property type="entry name" value="PknH-like_Extracell"/>
</dbReference>
<dbReference type="CDD" id="cd14014">
    <property type="entry name" value="STKc_PknB_like"/>
    <property type="match status" value="1"/>
</dbReference>
<evidence type="ECO:0000256" key="7">
    <source>
        <dbReference type="ARBA" id="ARBA00022741"/>
    </source>
</evidence>
<dbReference type="GO" id="GO:0005524">
    <property type="term" value="F:ATP binding"/>
    <property type="evidence" value="ECO:0007669"/>
    <property type="project" value="UniProtKB-KW"/>
</dbReference>
<evidence type="ECO:0000256" key="9">
    <source>
        <dbReference type="ARBA" id="ARBA00022840"/>
    </source>
</evidence>
<evidence type="ECO:0000256" key="1">
    <source>
        <dbReference type="ARBA" id="ARBA00004162"/>
    </source>
</evidence>
<dbReference type="RefSeq" id="WP_135358702.1">
    <property type="nucleotide sequence ID" value="NZ_RWJZ01000001.1"/>
</dbReference>
<dbReference type="InterPro" id="IPR000719">
    <property type="entry name" value="Prot_kinase_dom"/>
</dbReference>
<name>A0A4Z0I074_MYCPR</name>
<keyword evidence="4 15" id="KW-0723">Serine/threonine-protein kinase</keyword>
<dbReference type="EC" id="2.7.11.1" evidence="2"/>
<comment type="catalytic activity">
    <reaction evidence="12">
        <text>L-threonyl-[protein] + ATP = O-phospho-L-threonyl-[protein] + ADP + H(+)</text>
        <dbReference type="Rhea" id="RHEA:46608"/>
        <dbReference type="Rhea" id="RHEA-COMP:11060"/>
        <dbReference type="Rhea" id="RHEA-COMP:11605"/>
        <dbReference type="ChEBI" id="CHEBI:15378"/>
        <dbReference type="ChEBI" id="CHEBI:30013"/>
        <dbReference type="ChEBI" id="CHEBI:30616"/>
        <dbReference type="ChEBI" id="CHEBI:61977"/>
        <dbReference type="ChEBI" id="CHEBI:456216"/>
        <dbReference type="EC" id="2.7.11.1"/>
    </reaction>
</comment>
<dbReference type="AlphaFoldDB" id="A0A4Z0I074"/>
<dbReference type="GO" id="GO:0004674">
    <property type="term" value="F:protein serine/threonine kinase activity"/>
    <property type="evidence" value="ECO:0007669"/>
    <property type="project" value="UniProtKB-KW"/>
</dbReference>
<evidence type="ECO:0000256" key="14">
    <source>
        <dbReference type="SAM" id="MobiDB-lite"/>
    </source>
</evidence>
<keyword evidence="6" id="KW-0812">Transmembrane</keyword>
<comment type="subcellular location">
    <subcellularLocation>
        <location evidence="1">Cell membrane</location>
        <topology evidence="1">Single-pass membrane protein</topology>
    </subcellularLocation>
</comment>
<feature type="compositionally biased region" description="Low complexity" evidence="14">
    <location>
        <begin position="283"/>
        <end position="302"/>
    </location>
</feature>
<dbReference type="Gene3D" id="1.10.510.10">
    <property type="entry name" value="Transferase(Phosphotransferase) domain 1"/>
    <property type="match status" value="1"/>
</dbReference>
<evidence type="ECO:0000256" key="13">
    <source>
        <dbReference type="ARBA" id="ARBA00048679"/>
    </source>
</evidence>
<dbReference type="InterPro" id="IPR011009">
    <property type="entry name" value="Kinase-like_dom_sf"/>
</dbReference>
<keyword evidence="10" id="KW-1133">Transmembrane helix</keyword>
<evidence type="ECO:0000256" key="10">
    <source>
        <dbReference type="ARBA" id="ARBA00022989"/>
    </source>
</evidence>
<keyword evidence="8 15" id="KW-0418">Kinase</keyword>
<feature type="compositionally biased region" description="Pro residues" evidence="14">
    <location>
        <begin position="303"/>
        <end position="313"/>
    </location>
</feature>
<sequence>MLGKGQMFAGYSILRLLGSGGMGEVYLAQHPRLPRRDALKILRADVSSDATFGERFIREADLAAALWHPHVVGVHDRGEDQGQLWIAMDYVDGVDAAQLMRRRYPAGMPADEVAGIVTAVASALDYAHKRGLLHRDVKPANIMLAHLDDDDEERRVLLTDFGIARELDTVSGLTTTNMTVGTVAYAAPEQLMGEDIDGRADQYALAATAYHLLTGTLPFPHSNPAVVISHHLTASPPALADTRAELATLDLVLAVALAKDPDERYTRCSDFARAFAEQIAGDAPSPTAPTAPAAVRRSAAAAPPRPPTVPAPPAGKSSSARRWLPLGAAAALVMSALVGALVWRPWHSQQDGLTPTAGATSETIVAQGSPTSSAHVTAVQTMPATAIDSVLLTAAEIGNLLGGIEVSSEPGGTVGAVLKLDSSSYGPSDHSRQVDPSSCVSVAFTGDQASYGGTDVEAMKTESFSPGTYATGDQGPTQLEQTVAVFRSAESAQSFLATQQSQWTACTSPQNPPYPDFPEIDVSVLLGYENGRSFIVGNVDRSSDMISVSMASNNPVTGAHACQQALAARNNVVVEARTCQVPSTATSIPPMEPADPAWAVPNAQRLVMAMLKKVA</sequence>
<dbReference type="PANTHER" id="PTHR43289">
    <property type="entry name" value="MITOGEN-ACTIVATED PROTEIN KINASE KINASE KINASE 20-RELATED"/>
    <property type="match status" value="1"/>
</dbReference>
<dbReference type="SUPFAM" id="SSF56112">
    <property type="entry name" value="Protein kinase-like (PK-like)"/>
    <property type="match status" value="1"/>
</dbReference>
<evidence type="ECO:0000256" key="6">
    <source>
        <dbReference type="ARBA" id="ARBA00022692"/>
    </source>
</evidence>
<evidence type="ECO:0000256" key="2">
    <source>
        <dbReference type="ARBA" id="ARBA00012513"/>
    </source>
</evidence>
<dbReference type="PROSITE" id="PS00108">
    <property type="entry name" value="PROTEIN_KINASE_ST"/>
    <property type="match status" value="1"/>
</dbReference>
<dbReference type="SMART" id="SM00220">
    <property type="entry name" value="S_TKc"/>
    <property type="match status" value="1"/>
</dbReference>
<comment type="caution">
    <text evidence="15">The sequence shown here is derived from an EMBL/GenBank/DDBJ whole genome shotgun (WGS) entry which is preliminary data.</text>
</comment>
<dbReference type="GO" id="GO:0080090">
    <property type="term" value="P:regulation of primary metabolic process"/>
    <property type="evidence" value="ECO:0007669"/>
    <property type="project" value="UniProtKB-ARBA"/>
</dbReference>
<keyword evidence="5" id="KW-0808">Transferase</keyword>
<dbReference type="Pfam" id="PF14032">
    <property type="entry name" value="PknH_C"/>
    <property type="match status" value="1"/>
</dbReference>
<evidence type="ECO:0000256" key="3">
    <source>
        <dbReference type="ARBA" id="ARBA00022475"/>
    </source>
</evidence>
<evidence type="ECO:0000256" key="4">
    <source>
        <dbReference type="ARBA" id="ARBA00022527"/>
    </source>
</evidence>
<reference evidence="15 16" key="1">
    <citation type="submission" date="2018-12" db="EMBL/GenBank/DDBJ databases">
        <title>Draft genome sequences of Mycolicibacterium peregrinum isolated from a pig with lymphadenitis and from soil on the same Japanese pig farm.</title>
        <authorList>
            <person name="Komatsu T."/>
            <person name="Ohya K."/>
            <person name="Sawai K."/>
            <person name="Odoi J.O."/>
            <person name="Otsu K."/>
            <person name="Ota A."/>
            <person name="Ito T."/>
            <person name="Kawai M."/>
            <person name="Maruyama F."/>
        </authorList>
    </citation>
    <scope>NUCLEOTIDE SEQUENCE [LARGE SCALE GENOMIC DNA]</scope>
    <source>
        <strain evidence="15 16">138</strain>
    </source>
</reference>
<evidence type="ECO:0000313" key="15">
    <source>
        <dbReference type="EMBL" id="TGB47363.1"/>
    </source>
</evidence>
<protein>
    <recommendedName>
        <fullName evidence="2">non-specific serine/threonine protein kinase</fullName>
        <ecNumber evidence="2">2.7.11.1</ecNumber>
    </recommendedName>
</protein>
<dbReference type="EMBL" id="RWKA01000001">
    <property type="protein sequence ID" value="TGB47363.1"/>
    <property type="molecule type" value="Genomic_DNA"/>
</dbReference>
<evidence type="ECO:0000256" key="12">
    <source>
        <dbReference type="ARBA" id="ARBA00047899"/>
    </source>
</evidence>
<dbReference type="FunFam" id="3.30.200.20:FF:000035">
    <property type="entry name" value="Serine/threonine protein kinase Stk1"/>
    <property type="match status" value="1"/>
</dbReference>
<evidence type="ECO:0000256" key="11">
    <source>
        <dbReference type="ARBA" id="ARBA00023136"/>
    </source>
</evidence>
<accession>A0A4Z0I074</accession>
<evidence type="ECO:0000256" key="5">
    <source>
        <dbReference type="ARBA" id="ARBA00022679"/>
    </source>
</evidence>
<keyword evidence="11" id="KW-0472">Membrane</keyword>
<feature type="region of interest" description="Disordered" evidence="14">
    <location>
        <begin position="281"/>
        <end position="319"/>
    </location>
</feature>
<dbReference type="Pfam" id="PF00069">
    <property type="entry name" value="Pkinase"/>
    <property type="match status" value="1"/>
</dbReference>